<comment type="caution">
    <text evidence="3">The sequence shown here is derived from an EMBL/GenBank/DDBJ whole genome shotgun (WGS) entry which is preliminary data.</text>
</comment>
<organism evidence="3 4">
    <name type="scientific">Metabacillus halosaccharovorans</name>
    <dbReference type="NCBI Taxonomy" id="930124"/>
    <lineage>
        <taxon>Bacteria</taxon>
        <taxon>Bacillati</taxon>
        <taxon>Bacillota</taxon>
        <taxon>Bacilli</taxon>
        <taxon>Bacillales</taxon>
        <taxon>Bacillaceae</taxon>
        <taxon>Metabacillus</taxon>
    </lineage>
</organism>
<proteinExistence type="predicted"/>
<keyword evidence="2" id="KW-0812">Transmembrane</keyword>
<feature type="transmembrane region" description="Helical" evidence="2">
    <location>
        <begin position="75"/>
        <end position="95"/>
    </location>
</feature>
<dbReference type="Gene3D" id="3.30.1450.10">
    <property type="match status" value="1"/>
</dbReference>
<reference evidence="3 4" key="1">
    <citation type="submission" date="2022-10" db="EMBL/GenBank/DDBJ databases">
        <title>Draft genome assembly of moderately radiation resistant bacterium Metabacillus halosaccharovorans.</title>
        <authorList>
            <person name="Pal S."/>
            <person name="Gopinathan A."/>
        </authorList>
    </citation>
    <scope>NUCLEOTIDE SEQUENCE [LARGE SCALE GENOMIC DNA]</scope>
    <source>
        <strain evidence="3 4">VITHBRA001</strain>
    </source>
</reference>
<feature type="transmembrane region" description="Helical" evidence="2">
    <location>
        <begin position="12"/>
        <end position="33"/>
    </location>
</feature>
<protein>
    <recommendedName>
        <fullName evidence="5">Outer membrane protein assembly factor BamE</fullName>
    </recommendedName>
</protein>
<dbReference type="RefSeq" id="WP_264144238.1">
    <property type="nucleotide sequence ID" value="NZ_JAOYEY010000048.1"/>
</dbReference>
<dbReference type="Proteomes" id="UP001526147">
    <property type="component" value="Unassembled WGS sequence"/>
</dbReference>
<evidence type="ECO:0000256" key="2">
    <source>
        <dbReference type="SAM" id="Phobius"/>
    </source>
</evidence>
<keyword evidence="2" id="KW-0472">Membrane</keyword>
<evidence type="ECO:0000256" key="1">
    <source>
        <dbReference type="ARBA" id="ARBA00022729"/>
    </source>
</evidence>
<accession>A0ABT3DLX7</accession>
<sequence>MSHNKWKFGCFSILFGYLYGLLYLGYILFIILAQSSYSIISIPAILVPFILFLLTILIIWKRVDIKNDRKAKENFNFIIIIGTIPFFICVVMLGINEYKTNFTTEKWVKNMSERVYMVDDLISTYDLKGKTKSDVMTLLGPPTDTEYFKSEKNIVYYLGNERGIISIDSEWLVIDFDNSEKVQDYDVRTD</sequence>
<dbReference type="EMBL" id="JAOYEY010000048">
    <property type="protein sequence ID" value="MCV9888034.1"/>
    <property type="molecule type" value="Genomic_DNA"/>
</dbReference>
<keyword evidence="1" id="KW-0732">Signal</keyword>
<keyword evidence="4" id="KW-1185">Reference proteome</keyword>
<evidence type="ECO:0000313" key="3">
    <source>
        <dbReference type="EMBL" id="MCV9888034.1"/>
    </source>
</evidence>
<keyword evidence="2" id="KW-1133">Transmembrane helix</keyword>
<gene>
    <name evidence="3" type="ORF">OIH86_20510</name>
</gene>
<evidence type="ECO:0008006" key="5">
    <source>
        <dbReference type="Google" id="ProtNLM"/>
    </source>
</evidence>
<feature type="transmembrane region" description="Helical" evidence="2">
    <location>
        <begin position="39"/>
        <end position="63"/>
    </location>
</feature>
<evidence type="ECO:0000313" key="4">
    <source>
        <dbReference type="Proteomes" id="UP001526147"/>
    </source>
</evidence>
<dbReference type="InterPro" id="IPR037873">
    <property type="entry name" value="BamE-like"/>
</dbReference>
<name>A0ABT3DLX7_9BACI</name>